<feature type="region of interest" description="Disordered" evidence="1">
    <location>
        <begin position="274"/>
        <end position="300"/>
    </location>
</feature>
<dbReference type="Proteomes" id="UP000541610">
    <property type="component" value="Unassembled WGS sequence"/>
</dbReference>
<proteinExistence type="predicted"/>
<evidence type="ECO:0000313" key="2">
    <source>
        <dbReference type="EMBL" id="KAF4686968.1"/>
    </source>
</evidence>
<organism evidence="2 3">
    <name type="scientific">Perkinsus olseni</name>
    <name type="common">Perkinsus atlanticus</name>
    <dbReference type="NCBI Taxonomy" id="32597"/>
    <lineage>
        <taxon>Eukaryota</taxon>
        <taxon>Sar</taxon>
        <taxon>Alveolata</taxon>
        <taxon>Perkinsozoa</taxon>
        <taxon>Perkinsea</taxon>
        <taxon>Perkinsida</taxon>
        <taxon>Perkinsidae</taxon>
        <taxon>Perkinsus</taxon>
    </lineage>
</organism>
<dbReference type="AlphaFoldDB" id="A0A7J6NT65"/>
<evidence type="ECO:0000313" key="3">
    <source>
        <dbReference type="Proteomes" id="UP000541610"/>
    </source>
</evidence>
<reference evidence="2 3" key="1">
    <citation type="submission" date="2020-04" db="EMBL/GenBank/DDBJ databases">
        <title>Perkinsus olseni comparative genomics.</title>
        <authorList>
            <person name="Bogema D.R."/>
        </authorList>
    </citation>
    <scope>NUCLEOTIDE SEQUENCE [LARGE SCALE GENOMIC DNA]</scope>
    <source>
        <strain evidence="2">00978-12</strain>
    </source>
</reference>
<feature type="compositionally biased region" description="Polar residues" evidence="1">
    <location>
        <begin position="276"/>
        <end position="300"/>
    </location>
</feature>
<name>A0A7J6NT65_PEROL</name>
<evidence type="ECO:0000256" key="1">
    <source>
        <dbReference type="SAM" id="MobiDB-lite"/>
    </source>
</evidence>
<comment type="caution">
    <text evidence="2">The sequence shown here is derived from an EMBL/GenBank/DDBJ whole genome shotgun (WGS) entry which is preliminary data.</text>
</comment>
<gene>
    <name evidence="2" type="ORF">FOZ60_004640</name>
</gene>
<protein>
    <submittedName>
        <fullName evidence="2">Uncharacterized protein</fullName>
    </submittedName>
</protein>
<accession>A0A7J6NT65</accession>
<sequence length="344" mass="37485">MSSLFALFTSEAVKDGYAQAIVDAAETLKIAEVPVFSVLKADHPAYTVLLSTAADTIFKNQPESSKVPLDIIKLRIEAYVKLATTLAEKSTTETGKVLSTTAFIAQFATLYGPTPSELLQAPHSLIRSMTDDPLAYRELLVDIPVGSRLDVLAQSSTSQLLARPLKMSPKRRRPSTVPELLSILVPWLAAVFVLLQKGNIVSILEYILRLCDLRRDTRFDSAVLAFDERFRRSLPGAVRRLAREQDIPLSLALDQVLSNPVDIKAWAIALREGGPSRTSGAPRTGSTPYNRSTGSTSVAPSSLPADMCKFTASTCPFLALGKCRFPRHQPKPGAEEQAPGRPKK</sequence>
<dbReference type="EMBL" id="JABANP010000201">
    <property type="protein sequence ID" value="KAF4686968.1"/>
    <property type="molecule type" value="Genomic_DNA"/>
</dbReference>